<feature type="compositionally biased region" description="Polar residues" evidence="4">
    <location>
        <begin position="470"/>
        <end position="481"/>
    </location>
</feature>
<dbReference type="SUPFAM" id="SSF57850">
    <property type="entry name" value="RING/U-box"/>
    <property type="match status" value="1"/>
</dbReference>
<dbReference type="SMART" id="SM00744">
    <property type="entry name" value="RINGv"/>
    <property type="match status" value="1"/>
</dbReference>
<dbReference type="PROSITE" id="PS51292">
    <property type="entry name" value="ZF_RING_CH"/>
    <property type="match status" value="1"/>
</dbReference>
<dbReference type="Proteomes" id="UP001632038">
    <property type="component" value="Unassembled WGS sequence"/>
</dbReference>
<feature type="transmembrane region" description="Helical" evidence="5">
    <location>
        <begin position="404"/>
        <end position="423"/>
    </location>
</feature>
<protein>
    <recommendedName>
        <fullName evidence="6">RING-CH-type domain-containing protein</fullName>
    </recommendedName>
</protein>
<feature type="compositionally biased region" description="Basic and acidic residues" evidence="4">
    <location>
        <begin position="1"/>
        <end position="21"/>
    </location>
</feature>
<reference evidence="8" key="1">
    <citation type="journal article" date="2024" name="IScience">
        <title>Strigolactones Initiate the Formation of Haustorium-like Structures in Castilleja.</title>
        <authorList>
            <person name="Buerger M."/>
            <person name="Peterson D."/>
            <person name="Chory J."/>
        </authorList>
    </citation>
    <scope>NUCLEOTIDE SEQUENCE [LARGE SCALE GENOMIC DNA]</scope>
</reference>
<keyword evidence="1" id="KW-0479">Metal-binding</keyword>
<dbReference type="InterPro" id="IPR013083">
    <property type="entry name" value="Znf_RING/FYVE/PHD"/>
</dbReference>
<comment type="caution">
    <text evidence="7">The sequence shown here is derived from an EMBL/GenBank/DDBJ whole genome shotgun (WGS) entry which is preliminary data.</text>
</comment>
<dbReference type="Pfam" id="PF12906">
    <property type="entry name" value="RINGv"/>
    <property type="match status" value="1"/>
</dbReference>
<sequence length="510" mass="56628">MMNTEEKVIIIRSINPDRPHDDDDDDNSASQRPVLAKLGKKPSDMADETSQSKQWRKPKLFLEIPNRPLEISPQEFVQIDIPPTQTPTPRKVNFFLSPGPSDTRLNGSSGPSSTRAKSSAIRSLLPKLSFKNRSSVNSDLEKAWANIGSTSSATVARDKLSMSRSWSFSRIFTPRIKRTSSMQGPSFANSNPDINHSGSVNVHVNTKEVGRISRSLSVPIVRKEKGIQRTNSFFRVIPSTPRLKEDDSQVSMSTKGDDENDEAGGEDIPEEEAVCRICFVELCEGGETLKMECSCKGELALAHQECAVKWFSIKGNKTCDVCKQDVKNLPVTLLRIQSVANRDVRPNNLSEAEINGYRVWQELPILVIVRKMDTSAIAISVPFSCALGLISSVTSSTMVKRKYVWIYAAIQFTLVVVFAHIFYRLVRVQAVVSILLSTFAGFGVAMSGASILVEVLRWRERRSDIVISQNEISNETTSNPSRAPPPSLIATPSYNSPRLHRADQVDHPLQ</sequence>
<feature type="region of interest" description="Disordered" evidence="4">
    <location>
        <begin position="244"/>
        <end position="266"/>
    </location>
</feature>
<accession>A0ABD3EFN7</accession>
<keyword evidence="5" id="KW-0472">Membrane</keyword>
<name>A0ABD3EFN7_9LAMI</name>
<keyword evidence="2" id="KW-0863">Zinc-finger</keyword>
<dbReference type="PANTHER" id="PTHR46158:SF1">
    <property type="entry name" value="RING_U-BOX SUPERFAMILY PROTEIN"/>
    <property type="match status" value="1"/>
</dbReference>
<gene>
    <name evidence="7" type="ORF">CASFOL_002720</name>
</gene>
<feature type="region of interest" description="Disordered" evidence="4">
    <location>
        <begin position="1"/>
        <end position="59"/>
    </location>
</feature>
<proteinExistence type="predicted"/>
<dbReference type="GO" id="GO:0008270">
    <property type="term" value="F:zinc ion binding"/>
    <property type="evidence" value="ECO:0007669"/>
    <property type="project" value="UniProtKB-KW"/>
</dbReference>
<keyword evidence="3" id="KW-0862">Zinc</keyword>
<feature type="region of interest" description="Disordered" evidence="4">
    <location>
        <begin position="97"/>
        <end position="120"/>
    </location>
</feature>
<dbReference type="Gene3D" id="3.30.40.10">
    <property type="entry name" value="Zinc/RING finger domain, C3HC4 (zinc finger)"/>
    <property type="match status" value="1"/>
</dbReference>
<feature type="transmembrane region" description="Helical" evidence="5">
    <location>
        <begin position="374"/>
        <end position="392"/>
    </location>
</feature>
<keyword evidence="8" id="KW-1185">Reference proteome</keyword>
<dbReference type="AlphaFoldDB" id="A0ABD3EFN7"/>
<dbReference type="EMBL" id="JAVIJP010000005">
    <property type="protein sequence ID" value="KAL3653039.1"/>
    <property type="molecule type" value="Genomic_DNA"/>
</dbReference>
<evidence type="ECO:0000256" key="1">
    <source>
        <dbReference type="ARBA" id="ARBA00022723"/>
    </source>
</evidence>
<feature type="domain" description="RING-CH-type" evidence="6">
    <location>
        <begin position="267"/>
        <end position="329"/>
    </location>
</feature>
<keyword evidence="5" id="KW-1133">Transmembrane helix</keyword>
<dbReference type="CDD" id="cd16495">
    <property type="entry name" value="RING_CH-C4HC3_MARCH"/>
    <property type="match status" value="1"/>
</dbReference>
<evidence type="ECO:0000256" key="4">
    <source>
        <dbReference type="SAM" id="MobiDB-lite"/>
    </source>
</evidence>
<evidence type="ECO:0000259" key="6">
    <source>
        <dbReference type="PROSITE" id="PS51292"/>
    </source>
</evidence>
<evidence type="ECO:0000313" key="7">
    <source>
        <dbReference type="EMBL" id="KAL3653039.1"/>
    </source>
</evidence>
<evidence type="ECO:0000256" key="3">
    <source>
        <dbReference type="ARBA" id="ARBA00022833"/>
    </source>
</evidence>
<dbReference type="InterPro" id="IPR011016">
    <property type="entry name" value="Znf_RING-CH"/>
</dbReference>
<evidence type="ECO:0000256" key="5">
    <source>
        <dbReference type="SAM" id="Phobius"/>
    </source>
</evidence>
<keyword evidence="5" id="KW-0812">Transmembrane</keyword>
<evidence type="ECO:0000313" key="8">
    <source>
        <dbReference type="Proteomes" id="UP001632038"/>
    </source>
</evidence>
<feature type="transmembrane region" description="Helical" evidence="5">
    <location>
        <begin position="429"/>
        <end position="453"/>
    </location>
</feature>
<evidence type="ECO:0000256" key="2">
    <source>
        <dbReference type="ARBA" id="ARBA00022771"/>
    </source>
</evidence>
<feature type="compositionally biased region" description="Basic and acidic residues" evidence="4">
    <location>
        <begin position="500"/>
        <end position="510"/>
    </location>
</feature>
<dbReference type="PANTHER" id="PTHR46158">
    <property type="entry name" value="OS02G0165000 PROTEIN"/>
    <property type="match status" value="1"/>
</dbReference>
<feature type="compositionally biased region" description="Polar residues" evidence="4">
    <location>
        <begin position="103"/>
        <end position="120"/>
    </location>
</feature>
<organism evidence="7 8">
    <name type="scientific">Castilleja foliolosa</name>
    <dbReference type="NCBI Taxonomy" id="1961234"/>
    <lineage>
        <taxon>Eukaryota</taxon>
        <taxon>Viridiplantae</taxon>
        <taxon>Streptophyta</taxon>
        <taxon>Embryophyta</taxon>
        <taxon>Tracheophyta</taxon>
        <taxon>Spermatophyta</taxon>
        <taxon>Magnoliopsida</taxon>
        <taxon>eudicotyledons</taxon>
        <taxon>Gunneridae</taxon>
        <taxon>Pentapetalae</taxon>
        <taxon>asterids</taxon>
        <taxon>lamiids</taxon>
        <taxon>Lamiales</taxon>
        <taxon>Orobanchaceae</taxon>
        <taxon>Pedicularideae</taxon>
        <taxon>Castillejinae</taxon>
        <taxon>Castilleja</taxon>
    </lineage>
</organism>
<feature type="region of interest" description="Disordered" evidence="4">
    <location>
        <begin position="470"/>
        <end position="510"/>
    </location>
</feature>